<evidence type="ECO:0000313" key="8">
    <source>
        <dbReference type="RefSeq" id="XP_013421092.1"/>
    </source>
</evidence>
<keyword evidence="3 5" id="KW-1133">Transmembrane helix</keyword>
<dbReference type="Proteomes" id="UP000085678">
    <property type="component" value="Unplaced"/>
</dbReference>
<feature type="transmembrane region" description="Helical" evidence="5">
    <location>
        <begin position="181"/>
        <end position="202"/>
    </location>
</feature>
<evidence type="ECO:0000256" key="4">
    <source>
        <dbReference type="ARBA" id="ARBA00023136"/>
    </source>
</evidence>
<keyword evidence="7" id="KW-1185">Reference proteome</keyword>
<evidence type="ECO:0000256" key="1">
    <source>
        <dbReference type="ARBA" id="ARBA00004141"/>
    </source>
</evidence>
<evidence type="ECO:0000313" key="7">
    <source>
        <dbReference type="Proteomes" id="UP000085678"/>
    </source>
</evidence>
<feature type="transmembrane region" description="Helical" evidence="5">
    <location>
        <begin position="241"/>
        <end position="259"/>
    </location>
</feature>
<organism evidence="7 8">
    <name type="scientific">Lingula anatina</name>
    <name type="common">Brachiopod</name>
    <name type="synonym">Lingula unguis</name>
    <dbReference type="NCBI Taxonomy" id="7574"/>
    <lineage>
        <taxon>Eukaryota</taxon>
        <taxon>Metazoa</taxon>
        <taxon>Spiralia</taxon>
        <taxon>Lophotrochozoa</taxon>
        <taxon>Brachiopoda</taxon>
        <taxon>Linguliformea</taxon>
        <taxon>Lingulata</taxon>
        <taxon>Lingulida</taxon>
        <taxon>Linguloidea</taxon>
        <taxon>Lingulidae</taxon>
        <taxon>Lingula</taxon>
    </lineage>
</organism>
<evidence type="ECO:0000256" key="2">
    <source>
        <dbReference type="ARBA" id="ARBA00022692"/>
    </source>
</evidence>
<dbReference type="InterPro" id="IPR005828">
    <property type="entry name" value="MFS_sugar_transport-like"/>
</dbReference>
<accession>A0A1S3KF30</accession>
<evidence type="ECO:0000256" key="3">
    <source>
        <dbReference type="ARBA" id="ARBA00022989"/>
    </source>
</evidence>
<keyword evidence="2 5" id="KW-0812">Transmembrane</keyword>
<feature type="domain" description="Major facilitator superfamily (MFS) profile" evidence="6">
    <location>
        <begin position="71"/>
        <end position="502"/>
    </location>
</feature>
<dbReference type="AlphaFoldDB" id="A0A1S3KF30"/>
<name>A0A1S3KF30_LINAN</name>
<comment type="subcellular location">
    <subcellularLocation>
        <location evidence="1">Membrane</location>
        <topology evidence="1">Multi-pass membrane protein</topology>
    </subcellularLocation>
</comment>
<dbReference type="GO" id="GO:0022857">
    <property type="term" value="F:transmembrane transporter activity"/>
    <property type="evidence" value="ECO:0007669"/>
    <property type="project" value="InterPro"/>
</dbReference>
<feature type="transmembrane region" description="Helical" evidence="5">
    <location>
        <begin position="478"/>
        <end position="498"/>
    </location>
</feature>
<proteinExistence type="predicted"/>
<dbReference type="KEGG" id="lak:106181305"/>
<feature type="transmembrane region" description="Helical" evidence="5">
    <location>
        <begin position="16"/>
        <end position="43"/>
    </location>
</feature>
<feature type="transmembrane region" description="Helical" evidence="5">
    <location>
        <begin position="357"/>
        <end position="377"/>
    </location>
</feature>
<dbReference type="RefSeq" id="XP_013421092.1">
    <property type="nucleotide sequence ID" value="XM_013565638.1"/>
</dbReference>
<dbReference type="Pfam" id="PF00083">
    <property type="entry name" value="Sugar_tr"/>
    <property type="match status" value="1"/>
</dbReference>
<dbReference type="PROSITE" id="PS50850">
    <property type="entry name" value="MFS"/>
    <property type="match status" value="1"/>
</dbReference>
<dbReference type="InterPro" id="IPR036259">
    <property type="entry name" value="MFS_trans_sf"/>
</dbReference>
<feature type="transmembrane region" description="Helical" evidence="5">
    <location>
        <begin position="214"/>
        <end position="235"/>
    </location>
</feature>
<protein>
    <submittedName>
        <fullName evidence="8">Organic cation transporter protein isoform X1</fullName>
    </submittedName>
</protein>
<reference evidence="8" key="1">
    <citation type="submission" date="2025-08" db="UniProtKB">
        <authorList>
            <consortium name="RefSeq"/>
        </authorList>
    </citation>
    <scope>IDENTIFICATION</scope>
    <source>
        <tissue evidence="8">Gonads</tissue>
    </source>
</reference>
<dbReference type="GeneID" id="106181305"/>
<evidence type="ECO:0000256" key="5">
    <source>
        <dbReference type="SAM" id="Phobius"/>
    </source>
</evidence>
<evidence type="ECO:0000259" key="6">
    <source>
        <dbReference type="PROSITE" id="PS50850"/>
    </source>
</evidence>
<dbReference type="OrthoDB" id="5141738at2759"/>
<dbReference type="Gene3D" id="1.20.1250.20">
    <property type="entry name" value="MFS general substrate transporter like domains"/>
    <property type="match status" value="1"/>
</dbReference>
<keyword evidence="4 5" id="KW-0472">Membrane</keyword>
<feature type="transmembrane region" description="Helical" evidence="5">
    <location>
        <begin position="389"/>
        <end position="407"/>
    </location>
</feature>
<dbReference type="InterPro" id="IPR020846">
    <property type="entry name" value="MFS_dom"/>
</dbReference>
<feature type="transmembrane region" description="Helical" evidence="5">
    <location>
        <begin position="318"/>
        <end position="337"/>
    </location>
</feature>
<dbReference type="PANTHER" id="PTHR24064">
    <property type="entry name" value="SOLUTE CARRIER FAMILY 22 MEMBER"/>
    <property type="match status" value="1"/>
</dbReference>
<feature type="transmembrane region" description="Helical" evidence="5">
    <location>
        <begin position="413"/>
        <end position="439"/>
    </location>
</feature>
<gene>
    <name evidence="8" type="primary">LOC106181305</name>
</gene>
<dbReference type="GO" id="GO:0016020">
    <property type="term" value="C:membrane"/>
    <property type="evidence" value="ECO:0007669"/>
    <property type="project" value="UniProtKB-SubCell"/>
</dbReference>
<sequence length="554" mass="62162">MPQFEDILLEVGQIGWYQFAIVFIISLGWEFVGAFSMLALVFVGAHPGWKCINQYGNQTLNDSLTVYNVTEIISVPLLYNISNQGEDVVETSKCMEGGLPCPGHTFNTGFTSIVTEWDLICNRDFISDTISSLQMAGVLIGCLVFGQLGDAFGRKKVYFFALLFTSIVGAAQAFTNDWIQFAILRFLSGTGIGGCIVVGYIWSVEFLGPKYRPVINGLGLWPLGLLVLLLFGYFIREWRTLLLSTSLPGLSIITAWWFLPESPRWLLSQGRYDEVVTIAKRIAKSNKKPLPDMDAFVQQCEEEMHLAQRSRRYGFWDLFRTPTLTRTTTMIMFIWFTNSLFSYGVLFNLKNLPGNKYVNLAINFSLSYLAAVLMPVLTRWIGRSRIANVCLLSAAVLLIPLIVLVAIGRYTELWVVVSVISNISHTSILIGWHAMYILTSECYPTPIRNQGLGFASMSARIGGIIAPQMAYATKFWKGSPYVISGCFAFAAGLVTCFLPETRQKALEDGVPPRSWCFCMAKRKKRSYDQAKNTDVPLHELMLQKDEGARFTDKI</sequence>
<dbReference type="SUPFAM" id="SSF103473">
    <property type="entry name" value="MFS general substrate transporter"/>
    <property type="match status" value="1"/>
</dbReference>
<dbReference type="InParanoid" id="A0A1S3KF30"/>
<feature type="transmembrane region" description="Helical" evidence="5">
    <location>
        <begin position="157"/>
        <end position="175"/>
    </location>
</feature>